<comment type="cofactor">
    <cofactor evidence="1">
        <name>Zn(2+)</name>
        <dbReference type="ChEBI" id="CHEBI:29105"/>
    </cofactor>
</comment>
<proteinExistence type="predicted"/>
<dbReference type="InterPro" id="IPR000718">
    <property type="entry name" value="Peptidase_M13"/>
</dbReference>
<keyword evidence="7" id="KW-0472">Membrane</keyword>
<dbReference type="Gene3D" id="3.40.390.10">
    <property type="entry name" value="Collagenase (Catalytic Domain)"/>
    <property type="match status" value="2"/>
</dbReference>
<dbReference type="GO" id="GO:0046872">
    <property type="term" value="F:metal ion binding"/>
    <property type="evidence" value="ECO:0007669"/>
    <property type="project" value="UniProtKB-KW"/>
</dbReference>
<keyword evidence="11" id="KW-1185">Reference proteome</keyword>
<name>A0AAD9PRW6_ACRCE</name>
<organism evidence="10 11">
    <name type="scientific">Acropora cervicornis</name>
    <name type="common">Staghorn coral</name>
    <dbReference type="NCBI Taxonomy" id="6130"/>
    <lineage>
        <taxon>Eukaryota</taxon>
        <taxon>Metazoa</taxon>
        <taxon>Cnidaria</taxon>
        <taxon>Anthozoa</taxon>
        <taxon>Hexacorallia</taxon>
        <taxon>Scleractinia</taxon>
        <taxon>Astrocoeniina</taxon>
        <taxon>Acroporidae</taxon>
        <taxon>Acropora</taxon>
    </lineage>
</organism>
<dbReference type="GO" id="GO:0016485">
    <property type="term" value="P:protein processing"/>
    <property type="evidence" value="ECO:0007669"/>
    <property type="project" value="TreeGrafter"/>
</dbReference>
<feature type="domain" description="Peptidase M13 C-terminal" evidence="8">
    <location>
        <begin position="487"/>
        <end position="568"/>
    </location>
</feature>
<dbReference type="InterPro" id="IPR018497">
    <property type="entry name" value="Peptidase_M13_C"/>
</dbReference>
<evidence type="ECO:0000256" key="2">
    <source>
        <dbReference type="ARBA" id="ARBA00022670"/>
    </source>
</evidence>
<evidence type="ECO:0000313" key="11">
    <source>
        <dbReference type="Proteomes" id="UP001249851"/>
    </source>
</evidence>
<dbReference type="Pfam" id="PF01431">
    <property type="entry name" value="Peptidase_M13"/>
    <property type="match status" value="1"/>
</dbReference>
<evidence type="ECO:0000313" key="10">
    <source>
        <dbReference type="EMBL" id="KAK2547931.1"/>
    </source>
</evidence>
<dbReference type="AlphaFoldDB" id="A0AAD9PRW6"/>
<comment type="caution">
    <text evidence="10">The sequence shown here is derived from an EMBL/GenBank/DDBJ whole genome shotgun (WGS) entry which is preliminary data.</text>
</comment>
<evidence type="ECO:0000256" key="3">
    <source>
        <dbReference type="ARBA" id="ARBA00022723"/>
    </source>
</evidence>
<dbReference type="EMBL" id="JARQWQ010000162">
    <property type="protein sequence ID" value="KAK2547931.1"/>
    <property type="molecule type" value="Genomic_DNA"/>
</dbReference>
<dbReference type="PRINTS" id="PR00786">
    <property type="entry name" value="NEPRILYSIN"/>
</dbReference>
<sequence length="602" mass="68173">MAAYSRSDYTRAETNDETTNVPLLSDDLLDEGNLVGQPQDSSLIVANDVEDRQEVRFVVSKGLGRSGICFPFKITKTVVLLVIIVILMIICAVLSALLTRKSVTQRTDNVCVTEGCIDASHYIFHSIDFSVDPCDDFYQYACGRWMKKNPIPESKSFWAKYTLLQEQNDRLVRQKLIKTKNLNGAAKKAKAFYDACMDEATINTIGSKPLLKIIADLGGWNIASTDWNETKFSLQEMLTAVDQSGLTLPRTLYLSNLSNPKLMAYLKYMTTVGSLLGGHDSNFTREQMKEVLKFEMKLAKIFVPPENRSEIDEIYNKTTVHKLKKLCDKIPWLQFFKGQFEGITEITETEELVVYATRYLEALSPVINNASNTDADEELTKVLTGAKKSEDLWKRCMGEADRAIGMALGALFIEEAFEGSSKELVKNMVFATDMVDRIRASFKKGFPDLTWMDDQTRKAAEDKMVFLGSLSTYHYEQLWFMIPSEVNAYYAPSLNQIVFPAGILQPPYFNKKFPKAINFGGIGAVVGHELSHAFDNSGRMYDKYGNFGVQWWTNRSVEQYKKRGECMAYKEWESKNGVEPPLPLLQNMTSQQIFFLAFAQVC</sequence>
<dbReference type="PANTHER" id="PTHR11733">
    <property type="entry name" value="ZINC METALLOPROTEASE FAMILY M13 NEPRILYSIN-RELATED"/>
    <property type="match status" value="1"/>
</dbReference>
<evidence type="ECO:0000259" key="8">
    <source>
        <dbReference type="Pfam" id="PF01431"/>
    </source>
</evidence>
<dbReference type="PROSITE" id="PS51885">
    <property type="entry name" value="NEPRILYSIN"/>
    <property type="match status" value="1"/>
</dbReference>
<protein>
    <submittedName>
        <fullName evidence="10">Endothelin-converting enzyme-like protein</fullName>
    </submittedName>
</protein>
<reference evidence="10" key="1">
    <citation type="journal article" date="2023" name="G3 (Bethesda)">
        <title>Whole genome assembly and annotation of the endangered Caribbean coral Acropora cervicornis.</title>
        <authorList>
            <person name="Selwyn J.D."/>
            <person name="Vollmer S.V."/>
        </authorList>
    </citation>
    <scope>NUCLEOTIDE SEQUENCE</scope>
    <source>
        <strain evidence="10">K2</strain>
    </source>
</reference>
<feature type="domain" description="Peptidase M13 N-terminal" evidence="9">
    <location>
        <begin position="374"/>
        <end position="464"/>
    </location>
</feature>
<evidence type="ECO:0000259" key="9">
    <source>
        <dbReference type="Pfam" id="PF05649"/>
    </source>
</evidence>
<dbReference type="InterPro" id="IPR008753">
    <property type="entry name" value="Peptidase_M13_N"/>
</dbReference>
<keyword evidence="3" id="KW-0479">Metal-binding</keyword>
<dbReference type="CDD" id="cd08662">
    <property type="entry name" value="M13"/>
    <property type="match status" value="1"/>
</dbReference>
<keyword evidence="5" id="KW-0862">Zinc</keyword>
<dbReference type="GO" id="GO:0005886">
    <property type="term" value="C:plasma membrane"/>
    <property type="evidence" value="ECO:0007669"/>
    <property type="project" value="TreeGrafter"/>
</dbReference>
<keyword evidence="4" id="KW-0378">Hydrolase</keyword>
<dbReference type="SUPFAM" id="SSF55486">
    <property type="entry name" value="Metalloproteases ('zincins'), catalytic domain"/>
    <property type="match status" value="1"/>
</dbReference>
<evidence type="ECO:0000256" key="6">
    <source>
        <dbReference type="ARBA" id="ARBA00023049"/>
    </source>
</evidence>
<feature type="domain" description="Peptidase M13 N-terminal" evidence="9">
    <location>
        <begin position="133"/>
        <end position="240"/>
    </location>
</feature>
<evidence type="ECO:0000256" key="1">
    <source>
        <dbReference type="ARBA" id="ARBA00001947"/>
    </source>
</evidence>
<dbReference type="Proteomes" id="UP001249851">
    <property type="component" value="Unassembled WGS sequence"/>
</dbReference>
<keyword evidence="7" id="KW-0812">Transmembrane</keyword>
<reference evidence="10" key="2">
    <citation type="journal article" date="2023" name="Science">
        <title>Genomic signatures of disease resistance in endangered staghorn corals.</title>
        <authorList>
            <person name="Vollmer S.V."/>
            <person name="Selwyn J.D."/>
            <person name="Despard B.A."/>
            <person name="Roesel C.L."/>
        </authorList>
    </citation>
    <scope>NUCLEOTIDE SEQUENCE</scope>
    <source>
        <strain evidence="10">K2</strain>
    </source>
</reference>
<evidence type="ECO:0000256" key="4">
    <source>
        <dbReference type="ARBA" id="ARBA00022801"/>
    </source>
</evidence>
<keyword evidence="7" id="KW-1133">Transmembrane helix</keyword>
<dbReference type="GO" id="GO:0004222">
    <property type="term" value="F:metalloendopeptidase activity"/>
    <property type="evidence" value="ECO:0007669"/>
    <property type="project" value="InterPro"/>
</dbReference>
<keyword evidence="2" id="KW-0645">Protease</keyword>
<dbReference type="InterPro" id="IPR024079">
    <property type="entry name" value="MetalloPept_cat_dom_sf"/>
</dbReference>
<dbReference type="Pfam" id="PF05649">
    <property type="entry name" value="Peptidase_M13_N"/>
    <property type="match status" value="2"/>
</dbReference>
<dbReference type="PANTHER" id="PTHR11733:SF240">
    <property type="entry name" value="GH14155P-RELATED"/>
    <property type="match status" value="1"/>
</dbReference>
<keyword evidence="6" id="KW-0482">Metalloprotease</keyword>
<evidence type="ECO:0000256" key="5">
    <source>
        <dbReference type="ARBA" id="ARBA00022833"/>
    </source>
</evidence>
<evidence type="ECO:0000256" key="7">
    <source>
        <dbReference type="SAM" id="Phobius"/>
    </source>
</evidence>
<feature type="transmembrane region" description="Helical" evidence="7">
    <location>
        <begin position="78"/>
        <end position="98"/>
    </location>
</feature>
<gene>
    <name evidence="10" type="ORF">P5673_032023</name>
</gene>
<accession>A0AAD9PRW6</accession>